<reference evidence="1" key="1">
    <citation type="journal article" date="2018" name="Genome Biol. Evol.">
        <title>Genomics and development of Lentinus tigrinus, a white-rot wood-decaying mushroom with dimorphic fruiting bodies.</title>
        <authorList>
            <person name="Wu B."/>
            <person name="Xu Z."/>
            <person name="Knudson A."/>
            <person name="Carlson A."/>
            <person name="Chen N."/>
            <person name="Kovaka S."/>
            <person name="LaButti K."/>
            <person name="Lipzen A."/>
            <person name="Pennachio C."/>
            <person name="Riley R."/>
            <person name="Schakwitz W."/>
            <person name="Umezawa K."/>
            <person name="Ohm R.A."/>
            <person name="Grigoriev I.V."/>
            <person name="Nagy L.G."/>
            <person name="Gibbons J."/>
            <person name="Hibbett D."/>
        </authorList>
    </citation>
    <scope>NUCLEOTIDE SEQUENCE [LARGE SCALE GENOMIC DNA]</scope>
    <source>
        <strain evidence="1">ALCF2SS1-6</strain>
    </source>
</reference>
<dbReference type="Proteomes" id="UP000313359">
    <property type="component" value="Unassembled WGS sequence"/>
</dbReference>
<evidence type="ECO:0000313" key="1">
    <source>
        <dbReference type="EMBL" id="RPD65472.1"/>
    </source>
</evidence>
<sequence length="73" mass="8230">MPRSRYCCCCRTYPSLVAVVIPGVVYPLFACNVHAYLVRLGIPRVRYPGTSHAPSRCLTFIMFISSRSAYDII</sequence>
<dbReference type="AlphaFoldDB" id="A0A5C2SNY2"/>
<protein>
    <submittedName>
        <fullName evidence="1">Uncharacterized protein</fullName>
    </submittedName>
</protein>
<keyword evidence="2" id="KW-1185">Reference proteome</keyword>
<accession>A0A5C2SNY2</accession>
<proteinExistence type="predicted"/>
<name>A0A5C2SNY2_9APHY</name>
<organism evidence="1 2">
    <name type="scientific">Lentinus tigrinus ALCF2SS1-6</name>
    <dbReference type="NCBI Taxonomy" id="1328759"/>
    <lineage>
        <taxon>Eukaryota</taxon>
        <taxon>Fungi</taxon>
        <taxon>Dikarya</taxon>
        <taxon>Basidiomycota</taxon>
        <taxon>Agaricomycotina</taxon>
        <taxon>Agaricomycetes</taxon>
        <taxon>Polyporales</taxon>
        <taxon>Polyporaceae</taxon>
        <taxon>Lentinus</taxon>
    </lineage>
</organism>
<evidence type="ECO:0000313" key="2">
    <source>
        <dbReference type="Proteomes" id="UP000313359"/>
    </source>
</evidence>
<gene>
    <name evidence="1" type="ORF">L227DRAFT_213043</name>
</gene>
<dbReference type="EMBL" id="ML122252">
    <property type="protein sequence ID" value="RPD65472.1"/>
    <property type="molecule type" value="Genomic_DNA"/>
</dbReference>